<reference evidence="2 3" key="1">
    <citation type="journal article" date="2019" name="Commun. Biol.">
        <title>The bagworm genome reveals a unique fibroin gene that provides high tensile strength.</title>
        <authorList>
            <person name="Kono N."/>
            <person name="Nakamura H."/>
            <person name="Ohtoshi R."/>
            <person name="Tomita M."/>
            <person name="Numata K."/>
            <person name="Arakawa K."/>
        </authorList>
    </citation>
    <scope>NUCLEOTIDE SEQUENCE [LARGE SCALE GENOMIC DNA]</scope>
</reference>
<evidence type="ECO:0000256" key="1">
    <source>
        <dbReference type="SAM" id="MobiDB-lite"/>
    </source>
</evidence>
<evidence type="ECO:0000313" key="3">
    <source>
        <dbReference type="Proteomes" id="UP000299102"/>
    </source>
</evidence>
<keyword evidence="3" id="KW-1185">Reference proteome</keyword>
<organism evidence="2 3">
    <name type="scientific">Eumeta variegata</name>
    <name type="common">Bagworm moth</name>
    <name type="synonym">Eumeta japonica</name>
    <dbReference type="NCBI Taxonomy" id="151549"/>
    <lineage>
        <taxon>Eukaryota</taxon>
        <taxon>Metazoa</taxon>
        <taxon>Ecdysozoa</taxon>
        <taxon>Arthropoda</taxon>
        <taxon>Hexapoda</taxon>
        <taxon>Insecta</taxon>
        <taxon>Pterygota</taxon>
        <taxon>Neoptera</taxon>
        <taxon>Endopterygota</taxon>
        <taxon>Lepidoptera</taxon>
        <taxon>Glossata</taxon>
        <taxon>Ditrysia</taxon>
        <taxon>Tineoidea</taxon>
        <taxon>Psychidae</taxon>
        <taxon>Oiketicinae</taxon>
        <taxon>Eumeta</taxon>
    </lineage>
</organism>
<sequence>MLSRDKRAIKTEWLQARLPQIARRRRCVLSDNALFALSGRNYGSVLCKKSDIRVVSGTSGQQKRKRKERHPAEGVARSRRQSNIRNAFSRTTSGIGAAVDRPAARALVKKNHDDITAMAGAARPRRDRGIGLSTLSSPIGLRGNCPCRRRNGTIGCVGNCRSDVLGVHVSICRSIGVVDIHFTGPRATKRRGVCRS</sequence>
<dbReference type="AlphaFoldDB" id="A0A4C1UPS2"/>
<dbReference type="EMBL" id="BGZK01000199">
    <property type="protein sequence ID" value="GBP27844.1"/>
    <property type="molecule type" value="Genomic_DNA"/>
</dbReference>
<evidence type="ECO:0000313" key="2">
    <source>
        <dbReference type="EMBL" id="GBP27844.1"/>
    </source>
</evidence>
<name>A0A4C1UPS2_EUMVA</name>
<accession>A0A4C1UPS2</accession>
<protein>
    <submittedName>
        <fullName evidence="2">Uncharacterized protein</fullName>
    </submittedName>
</protein>
<comment type="caution">
    <text evidence="2">The sequence shown here is derived from an EMBL/GenBank/DDBJ whole genome shotgun (WGS) entry which is preliminary data.</text>
</comment>
<feature type="region of interest" description="Disordered" evidence="1">
    <location>
        <begin position="55"/>
        <end position="80"/>
    </location>
</feature>
<proteinExistence type="predicted"/>
<dbReference type="Proteomes" id="UP000299102">
    <property type="component" value="Unassembled WGS sequence"/>
</dbReference>
<gene>
    <name evidence="2" type="ORF">EVAR_94248_1</name>
</gene>